<dbReference type="EMBL" id="JAUUTY010000391">
    <property type="protein sequence ID" value="KAK1601603.1"/>
    <property type="molecule type" value="Genomic_DNA"/>
</dbReference>
<organism evidence="2 3">
    <name type="scientific">Lolium multiflorum</name>
    <name type="common">Italian ryegrass</name>
    <name type="synonym">Lolium perenne subsp. multiflorum</name>
    <dbReference type="NCBI Taxonomy" id="4521"/>
    <lineage>
        <taxon>Eukaryota</taxon>
        <taxon>Viridiplantae</taxon>
        <taxon>Streptophyta</taxon>
        <taxon>Embryophyta</taxon>
        <taxon>Tracheophyta</taxon>
        <taxon>Spermatophyta</taxon>
        <taxon>Magnoliopsida</taxon>
        <taxon>Liliopsida</taxon>
        <taxon>Poales</taxon>
        <taxon>Poaceae</taxon>
        <taxon>BOP clade</taxon>
        <taxon>Pooideae</taxon>
        <taxon>Poodae</taxon>
        <taxon>Poeae</taxon>
        <taxon>Poeae Chloroplast Group 2 (Poeae type)</taxon>
        <taxon>Loliodinae</taxon>
        <taxon>Loliinae</taxon>
        <taxon>Lolium</taxon>
    </lineage>
</organism>
<protein>
    <submittedName>
        <fullName evidence="2">Uncharacterized protein</fullName>
    </submittedName>
</protein>
<feature type="compositionally biased region" description="Basic and acidic residues" evidence="1">
    <location>
        <begin position="520"/>
        <end position="531"/>
    </location>
</feature>
<proteinExistence type="predicted"/>
<dbReference type="AlphaFoldDB" id="A0AAD8QI29"/>
<feature type="region of interest" description="Disordered" evidence="1">
    <location>
        <begin position="291"/>
        <end position="336"/>
    </location>
</feature>
<evidence type="ECO:0000313" key="2">
    <source>
        <dbReference type="EMBL" id="KAK1601603.1"/>
    </source>
</evidence>
<reference evidence="2" key="1">
    <citation type="submission" date="2023-07" db="EMBL/GenBank/DDBJ databases">
        <title>A chromosome-level genome assembly of Lolium multiflorum.</title>
        <authorList>
            <person name="Chen Y."/>
            <person name="Copetti D."/>
            <person name="Kolliker R."/>
            <person name="Studer B."/>
        </authorList>
    </citation>
    <scope>NUCLEOTIDE SEQUENCE</scope>
    <source>
        <strain evidence="2">02402/16</strain>
        <tissue evidence="2">Leaf</tissue>
    </source>
</reference>
<feature type="compositionally biased region" description="Polar residues" evidence="1">
    <location>
        <begin position="506"/>
        <end position="519"/>
    </location>
</feature>
<dbReference type="PANTHER" id="PTHR33144">
    <property type="entry name" value="OS10G0409366 PROTEIN-RELATED"/>
    <property type="match status" value="1"/>
</dbReference>
<accession>A0AAD8QI29</accession>
<feature type="region of interest" description="Disordered" evidence="1">
    <location>
        <begin position="506"/>
        <end position="533"/>
    </location>
</feature>
<keyword evidence="3" id="KW-1185">Reference proteome</keyword>
<dbReference type="Proteomes" id="UP001231189">
    <property type="component" value="Unassembled WGS sequence"/>
</dbReference>
<gene>
    <name evidence="2" type="ORF">QYE76_059267</name>
</gene>
<sequence length="546" mass="60161">MKKFWKSHGPHNKVIVEFNNLGQPCGVNTSQLTNFIAYLVKGKDVSMGHARWRKVPTEEKEKLWMTVKAFFNLTEAHKEWAMKSACKKWRAFKCYLKKTFWKAELSVNQNCANGCGQRIHEEQWKELCKSWRKSRSMVLASKNRNTRLNQANCLHTAGTRSFAVVHDQEALINEHFQQNPALVGEPHMDGDLYSELFTPPRNCRRHGFGLLVGGKGSKVLDEAVEALRDSKEENIELRGYVETLMARSQQLEEKVNYLMARQRDGHTDEMHQEREEAVAEELAASTLAELSTHKQAPPEQEQAKEASSAAGRTISASASRASGITSAPSSSHNTMKVPTATTLKSTSAPFKSPFKAPGKGAAYAEKTVQGSATACDQKTEPATVLGSKATTAAAKIPKAGRSAKGSTINGSEAASIPTIPEAAGAANGSTIAPQGFSSSSTKCTRSIWSIEWINNNKWIKSRTQGIRSSGTQVSRSSWISQGINNSTQWVRSSSISTQEINTYTTGINSRCRNTQQPDINQDKNKKGDNKPRHNIFSIEGSIIAWS</sequence>
<feature type="compositionally biased region" description="Polar residues" evidence="1">
    <location>
        <begin position="314"/>
        <end position="336"/>
    </location>
</feature>
<name>A0AAD8QI29_LOLMU</name>
<evidence type="ECO:0000256" key="1">
    <source>
        <dbReference type="SAM" id="MobiDB-lite"/>
    </source>
</evidence>
<comment type="caution">
    <text evidence="2">The sequence shown here is derived from an EMBL/GenBank/DDBJ whole genome shotgun (WGS) entry which is preliminary data.</text>
</comment>
<evidence type="ECO:0000313" key="3">
    <source>
        <dbReference type="Proteomes" id="UP001231189"/>
    </source>
</evidence>
<dbReference type="PANTHER" id="PTHR33144:SF50">
    <property type="entry name" value="OS03G0714750 PROTEIN"/>
    <property type="match status" value="1"/>
</dbReference>